<feature type="region of interest" description="Disordered" evidence="6">
    <location>
        <begin position="283"/>
        <end position="336"/>
    </location>
</feature>
<dbReference type="InterPro" id="IPR037185">
    <property type="entry name" value="EmrE-like"/>
</dbReference>
<dbReference type="InterPro" id="IPR000620">
    <property type="entry name" value="EamA_dom"/>
</dbReference>
<feature type="transmembrane region" description="Helical" evidence="7">
    <location>
        <begin position="176"/>
        <end position="197"/>
    </location>
</feature>
<comment type="similarity">
    <text evidence="2">Belongs to the EamA transporter family.</text>
</comment>
<dbReference type="Pfam" id="PF00892">
    <property type="entry name" value="EamA"/>
    <property type="match status" value="2"/>
</dbReference>
<evidence type="ECO:0000313" key="9">
    <source>
        <dbReference type="EMBL" id="GAA2257954.1"/>
    </source>
</evidence>
<comment type="subcellular location">
    <subcellularLocation>
        <location evidence="1">Membrane</location>
        <topology evidence="1">Multi-pass membrane protein</topology>
    </subcellularLocation>
</comment>
<dbReference type="PANTHER" id="PTHR32322">
    <property type="entry name" value="INNER MEMBRANE TRANSPORTER"/>
    <property type="match status" value="1"/>
</dbReference>
<dbReference type="Proteomes" id="UP001500305">
    <property type="component" value="Unassembled WGS sequence"/>
</dbReference>
<feature type="transmembrane region" description="Helical" evidence="7">
    <location>
        <begin position="144"/>
        <end position="164"/>
    </location>
</feature>
<evidence type="ECO:0000256" key="1">
    <source>
        <dbReference type="ARBA" id="ARBA00004141"/>
    </source>
</evidence>
<accession>A0ABN3EH19</accession>
<feature type="transmembrane region" description="Helical" evidence="7">
    <location>
        <begin position="209"/>
        <end position="227"/>
    </location>
</feature>
<dbReference type="RefSeq" id="WP_344638484.1">
    <property type="nucleotide sequence ID" value="NZ_BAAATR010000022.1"/>
</dbReference>
<dbReference type="InterPro" id="IPR050638">
    <property type="entry name" value="AA-Vitamin_Transporters"/>
</dbReference>
<reference evidence="9 10" key="1">
    <citation type="journal article" date="2019" name="Int. J. Syst. Evol. Microbiol.">
        <title>The Global Catalogue of Microorganisms (GCM) 10K type strain sequencing project: providing services to taxonomists for standard genome sequencing and annotation.</title>
        <authorList>
            <consortium name="The Broad Institute Genomics Platform"/>
            <consortium name="The Broad Institute Genome Sequencing Center for Infectious Disease"/>
            <person name="Wu L."/>
            <person name="Ma J."/>
        </authorList>
    </citation>
    <scope>NUCLEOTIDE SEQUENCE [LARGE SCALE GENOMIC DNA]</scope>
    <source>
        <strain evidence="9 10">JCM 7356</strain>
    </source>
</reference>
<evidence type="ECO:0000256" key="4">
    <source>
        <dbReference type="ARBA" id="ARBA00022989"/>
    </source>
</evidence>
<keyword evidence="5 7" id="KW-0472">Membrane</keyword>
<keyword evidence="10" id="KW-1185">Reference proteome</keyword>
<comment type="caution">
    <text evidence="9">The sequence shown here is derived from an EMBL/GenBank/DDBJ whole genome shotgun (WGS) entry which is preliminary data.</text>
</comment>
<dbReference type="EMBL" id="BAAATR010000022">
    <property type="protein sequence ID" value="GAA2257954.1"/>
    <property type="molecule type" value="Genomic_DNA"/>
</dbReference>
<protein>
    <submittedName>
        <fullName evidence="9">EamA family transporter</fullName>
    </submittedName>
</protein>
<evidence type="ECO:0000313" key="10">
    <source>
        <dbReference type="Proteomes" id="UP001500305"/>
    </source>
</evidence>
<feature type="transmembrane region" description="Helical" evidence="7">
    <location>
        <begin position="120"/>
        <end position="138"/>
    </location>
</feature>
<gene>
    <name evidence="9" type="ORF">GCM10010430_47230</name>
</gene>
<evidence type="ECO:0000256" key="5">
    <source>
        <dbReference type="ARBA" id="ARBA00023136"/>
    </source>
</evidence>
<name>A0ABN3EH19_9ACTN</name>
<organism evidence="9 10">
    <name type="scientific">Kitasatospora cystarginea</name>
    <dbReference type="NCBI Taxonomy" id="58350"/>
    <lineage>
        <taxon>Bacteria</taxon>
        <taxon>Bacillati</taxon>
        <taxon>Actinomycetota</taxon>
        <taxon>Actinomycetes</taxon>
        <taxon>Kitasatosporales</taxon>
        <taxon>Streptomycetaceae</taxon>
        <taxon>Kitasatospora</taxon>
    </lineage>
</organism>
<evidence type="ECO:0000256" key="7">
    <source>
        <dbReference type="SAM" id="Phobius"/>
    </source>
</evidence>
<evidence type="ECO:0000256" key="6">
    <source>
        <dbReference type="SAM" id="MobiDB-lite"/>
    </source>
</evidence>
<evidence type="ECO:0000256" key="2">
    <source>
        <dbReference type="ARBA" id="ARBA00007362"/>
    </source>
</evidence>
<evidence type="ECO:0000259" key="8">
    <source>
        <dbReference type="Pfam" id="PF00892"/>
    </source>
</evidence>
<feature type="domain" description="EamA" evidence="8">
    <location>
        <begin position="8"/>
        <end position="135"/>
    </location>
</feature>
<feature type="domain" description="EamA" evidence="8">
    <location>
        <begin position="145"/>
        <end position="279"/>
    </location>
</feature>
<feature type="transmembrane region" description="Helical" evidence="7">
    <location>
        <begin position="264"/>
        <end position="280"/>
    </location>
</feature>
<proteinExistence type="inferred from homology"/>
<keyword evidence="3 7" id="KW-0812">Transmembrane</keyword>
<keyword evidence="4 7" id="KW-1133">Transmembrane helix</keyword>
<dbReference type="SUPFAM" id="SSF103481">
    <property type="entry name" value="Multidrug resistance efflux transporter EmrE"/>
    <property type="match status" value="2"/>
</dbReference>
<evidence type="ECO:0000256" key="3">
    <source>
        <dbReference type="ARBA" id="ARBA00022692"/>
    </source>
</evidence>
<feature type="transmembrane region" description="Helical" evidence="7">
    <location>
        <begin position="66"/>
        <end position="86"/>
    </location>
</feature>
<sequence length="336" mass="34681">MLPDTTRAIALTALAPLSWGSTYFVTSQYLPADRPFLAATLRALPAGLVLLAAGRRLPRGDWWWRAAVLGALNIGVFFALLFIAAYRLPGGVAAVLGSVQPLVAAGLAVLLLGDRPGRRAVLAGVAGVFGVALVVLRSNARLDTIGILAGLGGAACMAAGTVLTKRWGRPEGVGPLVLTGWQLTAGGLMLLPVALLAEGAPPALTGTNLLGYGYLAVLNTALAYWLWFRGIGRLPATSVAFLGLLSPLSAAAIGWIALGQALTAIQLLGMAIAFGSTLLGQRRGPKRRTEQGLGRSTEQGAELGPRGARERSEGEPQLPLTSPDATRGRQSTSATA</sequence>
<feature type="compositionally biased region" description="Polar residues" evidence="6">
    <location>
        <begin position="319"/>
        <end position="336"/>
    </location>
</feature>
<feature type="transmembrane region" description="Helical" evidence="7">
    <location>
        <begin position="239"/>
        <end position="258"/>
    </location>
</feature>
<feature type="transmembrane region" description="Helical" evidence="7">
    <location>
        <begin position="92"/>
        <end position="113"/>
    </location>
</feature>
<dbReference type="PANTHER" id="PTHR32322:SF2">
    <property type="entry name" value="EAMA DOMAIN-CONTAINING PROTEIN"/>
    <property type="match status" value="1"/>
</dbReference>